<keyword evidence="1" id="KW-0808">Transferase</keyword>
<dbReference type="EMBL" id="KV429044">
    <property type="protein sequence ID" value="KZT71753.1"/>
    <property type="molecule type" value="Genomic_DNA"/>
</dbReference>
<dbReference type="InterPro" id="IPR011009">
    <property type="entry name" value="Kinase-like_dom_sf"/>
</dbReference>
<evidence type="ECO:0000256" key="1">
    <source>
        <dbReference type="ARBA" id="ARBA00022679"/>
    </source>
</evidence>
<evidence type="ECO:0000313" key="7">
    <source>
        <dbReference type="Proteomes" id="UP000076727"/>
    </source>
</evidence>
<dbReference type="PANTHER" id="PTHR43289:SF6">
    <property type="entry name" value="SERINE_THREONINE-PROTEIN KINASE NEKL-3"/>
    <property type="match status" value="1"/>
</dbReference>
<keyword evidence="2" id="KW-0547">Nucleotide-binding</keyword>
<gene>
    <name evidence="6" type="ORF">DAEQUDRAFT_687103</name>
</gene>
<accession>A0A165SB22</accession>
<dbReference type="SUPFAM" id="SSF56112">
    <property type="entry name" value="Protein kinase-like (PK-like)"/>
    <property type="match status" value="1"/>
</dbReference>
<feature type="domain" description="Protein kinase" evidence="5">
    <location>
        <begin position="64"/>
        <end position="379"/>
    </location>
</feature>
<keyword evidence="4" id="KW-0067">ATP-binding</keyword>
<dbReference type="AlphaFoldDB" id="A0A165SB22"/>
<reference evidence="6 7" key="1">
    <citation type="journal article" date="2016" name="Mol. Biol. Evol.">
        <title>Comparative Genomics of Early-Diverging Mushroom-Forming Fungi Provides Insights into the Origins of Lignocellulose Decay Capabilities.</title>
        <authorList>
            <person name="Nagy L.G."/>
            <person name="Riley R."/>
            <person name="Tritt A."/>
            <person name="Adam C."/>
            <person name="Daum C."/>
            <person name="Floudas D."/>
            <person name="Sun H."/>
            <person name="Yadav J.S."/>
            <person name="Pangilinan J."/>
            <person name="Larsson K.H."/>
            <person name="Matsuura K."/>
            <person name="Barry K."/>
            <person name="Labutti K."/>
            <person name="Kuo R."/>
            <person name="Ohm R.A."/>
            <person name="Bhattacharya S.S."/>
            <person name="Shirouzu T."/>
            <person name="Yoshinaga Y."/>
            <person name="Martin F.M."/>
            <person name="Grigoriev I.V."/>
            <person name="Hibbett D.S."/>
        </authorList>
    </citation>
    <scope>NUCLEOTIDE SEQUENCE [LARGE SCALE GENOMIC DNA]</scope>
    <source>
        <strain evidence="6 7">L-15889</strain>
    </source>
</reference>
<name>A0A165SB22_9APHY</name>
<evidence type="ECO:0000259" key="5">
    <source>
        <dbReference type="PROSITE" id="PS50011"/>
    </source>
</evidence>
<dbReference type="Gene3D" id="1.10.510.10">
    <property type="entry name" value="Transferase(Phosphotransferase) domain 1"/>
    <property type="match status" value="1"/>
</dbReference>
<evidence type="ECO:0000256" key="4">
    <source>
        <dbReference type="ARBA" id="ARBA00022840"/>
    </source>
</evidence>
<keyword evidence="3" id="KW-0418">Kinase</keyword>
<dbReference type="PROSITE" id="PS50011">
    <property type="entry name" value="PROTEIN_KINASE_DOM"/>
    <property type="match status" value="1"/>
</dbReference>
<sequence>MATQPTTADSGAPDVQLNYLDGGLDDFEHFWRDRQPWLQERGYMLRPRYKPDWKPSWLGTKKSYTLCEDGQSALVPTILDATRQSDGSLVTLKAIDTEVHPYEVEIGQFLSSQPLAQDPRNHCVRILDVLQDPFDSKKLIIVMPLLKLFDQPEFLTIGEAVALFKQAIEGLRFMHDNHVAHRDISILNVMVDAIPLFTGKLWHPRAPMYNRDFSRRAKHYSRTERPVKYFYIDYGLSRKYDTADASPRELPIHGGDKSVPEFQGNGYTVPANPFRTDIYFLGNLIRVTFLERYRGFEFMHPLVSDMVQADPEKRPTIAEVETRFDELYRRLSWWRLRTRLVHKAENNFARAVLGTMHIFRTASFVVKRCPPVPIPSSPP</sequence>
<evidence type="ECO:0000313" key="6">
    <source>
        <dbReference type="EMBL" id="KZT71753.1"/>
    </source>
</evidence>
<dbReference type="SMART" id="SM00220">
    <property type="entry name" value="S_TKc"/>
    <property type="match status" value="1"/>
</dbReference>
<protein>
    <recommendedName>
        <fullName evidence="5">Protein kinase domain-containing protein</fullName>
    </recommendedName>
</protein>
<evidence type="ECO:0000256" key="2">
    <source>
        <dbReference type="ARBA" id="ARBA00022741"/>
    </source>
</evidence>
<dbReference type="GO" id="GO:0005524">
    <property type="term" value="F:ATP binding"/>
    <property type="evidence" value="ECO:0007669"/>
    <property type="project" value="UniProtKB-KW"/>
</dbReference>
<keyword evidence="7" id="KW-1185">Reference proteome</keyword>
<dbReference type="PANTHER" id="PTHR43289">
    <property type="entry name" value="MITOGEN-ACTIVATED PROTEIN KINASE KINASE KINASE 20-RELATED"/>
    <property type="match status" value="1"/>
</dbReference>
<evidence type="ECO:0000256" key="3">
    <source>
        <dbReference type="ARBA" id="ARBA00022777"/>
    </source>
</evidence>
<dbReference type="InterPro" id="IPR000719">
    <property type="entry name" value="Prot_kinase_dom"/>
</dbReference>
<organism evidence="6 7">
    <name type="scientific">Daedalea quercina L-15889</name>
    <dbReference type="NCBI Taxonomy" id="1314783"/>
    <lineage>
        <taxon>Eukaryota</taxon>
        <taxon>Fungi</taxon>
        <taxon>Dikarya</taxon>
        <taxon>Basidiomycota</taxon>
        <taxon>Agaricomycotina</taxon>
        <taxon>Agaricomycetes</taxon>
        <taxon>Polyporales</taxon>
        <taxon>Fomitopsis</taxon>
    </lineage>
</organism>
<proteinExistence type="predicted"/>
<dbReference type="Proteomes" id="UP000076727">
    <property type="component" value="Unassembled WGS sequence"/>
</dbReference>
<dbReference type="GO" id="GO:0004674">
    <property type="term" value="F:protein serine/threonine kinase activity"/>
    <property type="evidence" value="ECO:0007669"/>
    <property type="project" value="TreeGrafter"/>
</dbReference>
<dbReference type="OrthoDB" id="5987198at2759"/>